<dbReference type="Pfam" id="PF00171">
    <property type="entry name" value="Aldedh"/>
    <property type="match status" value="1"/>
</dbReference>
<comment type="similarity">
    <text evidence="1 4">Belongs to the aldehyde dehydrogenase family.</text>
</comment>
<feature type="domain" description="Aldehyde dehydrogenase" evidence="5">
    <location>
        <begin position="62"/>
        <end position="525"/>
    </location>
</feature>
<evidence type="ECO:0000256" key="2">
    <source>
        <dbReference type="ARBA" id="ARBA00023002"/>
    </source>
</evidence>
<dbReference type="NCBIfam" id="NF009725">
    <property type="entry name" value="PRK13252.1"/>
    <property type="match status" value="1"/>
</dbReference>
<dbReference type="PROSITE" id="PS00687">
    <property type="entry name" value="ALDEHYDE_DEHYDR_GLU"/>
    <property type="match status" value="1"/>
</dbReference>
<feature type="active site" evidence="3">
    <location>
        <position position="295"/>
    </location>
</feature>
<dbReference type="GO" id="GO:0016620">
    <property type="term" value="F:oxidoreductase activity, acting on the aldehyde or oxo group of donors, NAD or NADP as acceptor"/>
    <property type="evidence" value="ECO:0007669"/>
    <property type="project" value="InterPro"/>
</dbReference>
<organism evidence="6 7">
    <name type="scientific">Paragonimus westermani</name>
    <dbReference type="NCBI Taxonomy" id="34504"/>
    <lineage>
        <taxon>Eukaryota</taxon>
        <taxon>Metazoa</taxon>
        <taxon>Spiralia</taxon>
        <taxon>Lophotrochozoa</taxon>
        <taxon>Platyhelminthes</taxon>
        <taxon>Trematoda</taxon>
        <taxon>Digenea</taxon>
        <taxon>Plagiorchiida</taxon>
        <taxon>Troglotremata</taxon>
        <taxon>Troglotrematidae</taxon>
        <taxon>Paragonimus</taxon>
    </lineage>
</organism>
<dbReference type="InterPro" id="IPR016163">
    <property type="entry name" value="Ald_DH_C"/>
</dbReference>
<dbReference type="Gene3D" id="3.40.605.10">
    <property type="entry name" value="Aldehyde Dehydrogenase, Chain A, domain 1"/>
    <property type="match status" value="1"/>
</dbReference>
<dbReference type="InterPro" id="IPR016162">
    <property type="entry name" value="Ald_DH_N"/>
</dbReference>
<dbReference type="FunFam" id="3.40.309.10:FF:000012">
    <property type="entry name" value="Betaine aldehyde dehydrogenase"/>
    <property type="match status" value="1"/>
</dbReference>
<evidence type="ECO:0000256" key="4">
    <source>
        <dbReference type="RuleBase" id="RU003345"/>
    </source>
</evidence>
<dbReference type="PANTHER" id="PTHR11699">
    <property type="entry name" value="ALDEHYDE DEHYDROGENASE-RELATED"/>
    <property type="match status" value="1"/>
</dbReference>
<evidence type="ECO:0000259" key="5">
    <source>
        <dbReference type="Pfam" id="PF00171"/>
    </source>
</evidence>
<reference evidence="6 7" key="1">
    <citation type="submission" date="2019-07" db="EMBL/GenBank/DDBJ databases">
        <title>Annotation for the trematode Paragonimus westermani.</title>
        <authorList>
            <person name="Choi Y.-J."/>
        </authorList>
    </citation>
    <scope>NUCLEOTIDE SEQUENCE [LARGE SCALE GENOMIC DNA]</scope>
    <source>
        <strain evidence="6">180907_Pwestermani</strain>
    </source>
</reference>
<dbReference type="EMBL" id="JTDF01003223">
    <property type="protein sequence ID" value="KAF8567979.1"/>
    <property type="molecule type" value="Genomic_DNA"/>
</dbReference>
<gene>
    <name evidence="6" type="ORF">P879_04336</name>
</gene>
<dbReference type="OrthoDB" id="310895at2759"/>
<accession>A0A8T0DJB0</accession>
<dbReference type="InterPro" id="IPR015590">
    <property type="entry name" value="Aldehyde_DH_dom"/>
</dbReference>
<dbReference type="Proteomes" id="UP000699462">
    <property type="component" value="Unassembled WGS sequence"/>
</dbReference>
<evidence type="ECO:0000313" key="6">
    <source>
        <dbReference type="EMBL" id="KAF8567979.1"/>
    </source>
</evidence>
<dbReference type="InterPro" id="IPR016160">
    <property type="entry name" value="Ald_DH_CS_CYS"/>
</dbReference>
<evidence type="ECO:0000313" key="7">
    <source>
        <dbReference type="Proteomes" id="UP000699462"/>
    </source>
</evidence>
<dbReference type="FunFam" id="3.40.605.10:FF:000026">
    <property type="entry name" value="Aldehyde dehydrogenase, putative"/>
    <property type="match status" value="1"/>
</dbReference>
<dbReference type="PROSITE" id="PS00070">
    <property type="entry name" value="ALDEHYDE_DEHYDR_CYS"/>
    <property type="match status" value="1"/>
</dbReference>
<protein>
    <recommendedName>
        <fullName evidence="5">Aldehyde dehydrogenase domain-containing protein</fullName>
    </recommendedName>
</protein>
<sequence length="541" mass="58320">MIGIVQTVSHSLRLRLLNIRLMTSNSPKVTRTHALTRLREWLCSSTELPVKLATEHSTSSPNLVSHDPATGQALVTFKEFNSEDVNSVVRSASAAQKVWCKIPLLERAKVLHNVAALVRAESKWLAELEALDTGKPLWEAQADIDACADVIVMFAGFVPTLSGVHVSVPPNPSRHVDIHFYYTRREPFGVCAGIGAWNFPFQMAIWKSAPALAAGNAMVFKPSPLTPLTATRLSELYVKAGCPIGLFSVVFGGVETGQTLLNHPVVSKISFTGSVGGGRSVLSTAASRIVPGTVELGGKSALIIMPDANLNEAIKGTLMANFYSQGQVCSNAGRVFVHKSIFDQFQSKLLTAVEKLRVGDPFDPNTSMGALITTEHKNRVISYIRSAVSEGAVLLCGGKQPAFPPDSDLNPANFLTPCVLTQCCDDMQAVREEIFGPVVTLLQFETEEEVIQRANNSDLGLAGGVFSNDLSTAHRIASQLECGTVYVNSYNIYPPGIPFGGYKQSGFGRENSLETLLSYTQIKAVYVEGGPLPDPFPESIV</sequence>
<proteinExistence type="inferred from homology"/>
<name>A0A8T0DJB0_9TREM</name>
<dbReference type="Gene3D" id="3.40.309.10">
    <property type="entry name" value="Aldehyde Dehydrogenase, Chain A, domain 2"/>
    <property type="match status" value="1"/>
</dbReference>
<dbReference type="SUPFAM" id="SSF53720">
    <property type="entry name" value="ALDH-like"/>
    <property type="match status" value="1"/>
</dbReference>
<dbReference type="InterPro" id="IPR029510">
    <property type="entry name" value="Ald_DH_CS_GLU"/>
</dbReference>
<dbReference type="AlphaFoldDB" id="A0A8T0DJB0"/>
<keyword evidence="7" id="KW-1185">Reference proteome</keyword>
<evidence type="ECO:0000256" key="3">
    <source>
        <dbReference type="PROSITE-ProRule" id="PRU10007"/>
    </source>
</evidence>
<keyword evidence="2 4" id="KW-0560">Oxidoreductase</keyword>
<comment type="caution">
    <text evidence="6">The sequence shown here is derived from an EMBL/GenBank/DDBJ whole genome shotgun (WGS) entry which is preliminary data.</text>
</comment>
<dbReference type="FunFam" id="3.40.605.10:FF:000007">
    <property type="entry name" value="NAD/NADP-dependent betaine aldehyde dehydrogenase"/>
    <property type="match status" value="1"/>
</dbReference>
<evidence type="ECO:0000256" key="1">
    <source>
        <dbReference type="ARBA" id="ARBA00009986"/>
    </source>
</evidence>
<dbReference type="InterPro" id="IPR016161">
    <property type="entry name" value="Ald_DH/histidinol_DH"/>
</dbReference>